<proteinExistence type="predicted"/>
<dbReference type="InterPro" id="IPR020843">
    <property type="entry name" value="ER"/>
</dbReference>
<gene>
    <name evidence="2" type="ORF">BCV69DRAFT_285512</name>
</gene>
<dbReference type="InterPro" id="IPR011032">
    <property type="entry name" value="GroES-like_sf"/>
</dbReference>
<dbReference type="OrthoDB" id="3233595at2759"/>
<dbReference type="Pfam" id="PF08240">
    <property type="entry name" value="ADH_N"/>
    <property type="match status" value="1"/>
</dbReference>
<dbReference type="PANTHER" id="PTHR45348:SF5">
    <property type="entry name" value="OXIDOREDUCTASE, PUTATIVE (AFU_ORTHOLOGUE AFUA_8G01420)-RELATED"/>
    <property type="match status" value="1"/>
</dbReference>
<evidence type="ECO:0000259" key="1">
    <source>
        <dbReference type="SMART" id="SM00829"/>
    </source>
</evidence>
<dbReference type="Proteomes" id="UP000245942">
    <property type="component" value="Unassembled WGS sequence"/>
</dbReference>
<dbReference type="InterPro" id="IPR036291">
    <property type="entry name" value="NAD(P)-bd_dom_sf"/>
</dbReference>
<accession>A0A316TXQ3</accession>
<dbReference type="InterPro" id="IPR013149">
    <property type="entry name" value="ADH-like_C"/>
</dbReference>
<dbReference type="CDD" id="cd08249">
    <property type="entry name" value="enoyl_reductase_like"/>
    <property type="match status" value="1"/>
</dbReference>
<reference evidence="2 3" key="1">
    <citation type="journal article" date="2018" name="Mol. Biol. Evol.">
        <title>Broad Genomic Sampling Reveals a Smut Pathogenic Ancestry of the Fungal Clade Ustilaginomycotina.</title>
        <authorList>
            <person name="Kijpornyongpan T."/>
            <person name="Mondo S.J."/>
            <person name="Barry K."/>
            <person name="Sandor L."/>
            <person name="Lee J."/>
            <person name="Lipzen A."/>
            <person name="Pangilinan J."/>
            <person name="LaButti K."/>
            <person name="Hainaut M."/>
            <person name="Henrissat B."/>
            <person name="Grigoriev I.V."/>
            <person name="Spatafora J.W."/>
            <person name="Aime M.C."/>
        </authorList>
    </citation>
    <scope>NUCLEOTIDE SEQUENCE [LARGE SCALE GENOMIC DNA]</scope>
    <source>
        <strain evidence="2 3">MCA 4718</strain>
    </source>
</reference>
<dbReference type="Gene3D" id="3.90.180.10">
    <property type="entry name" value="Medium-chain alcohol dehydrogenases, catalytic domain"/>
    <property type="match status" value="1"/>
</dbReference>
<dbReference type="EMBL" id="KZ819339">
    <property type="protein sequence ID" value="PWN17920.1"/>
    <property type="molecule type" value="Genomic_DNA"/>
</dbReference>
<protein>
    <submittedName>
        <fullName evidence="2">GroES-like protein</fullName>
    </submittedName>
</protein>
<name>A0A316TXQ3_9BASI</name>
<dbReference type="Pfam" id="PF00107">
    <property type="entry name" value="ADH_zinc_N"/>
    <property type="match status" value="1"/>
</dbReference>
<sequence length="370" mass="39002">MSSTDLSSLKNDSVHLSKANGAVLTYGSPTVPSPGEGEILVKNIAVASNPKDWKLSLWGLFEGIEGNDITGTVVSVGSDVTEFREGDKVGSFTRMATGDQYGAYQRYTVTPAATSWKLGNVKYEEAATLPLAVLTAVLGLFDKARLGLEEPSASGKPQGDHSKEIILIWGASSSVGSFALQLAKLAGYSVIAIAGRSGSLAKKLGADVIIDYTGKSDAQLKEDILSAEKSFGEGRQIVAAYDAVTTETTTSVLVETLGSSPALPGGRDKRITTILPSKLEGTHSSSGPSTVHLVRTNVGDSHNGSEEQKKLTSRWIRQLGAWLEEGIFKPNVVKVIPGGLAGVKEGLQLLQEGKVSGEKLVYRIDDTPAQ</sequence>
<evidence type="ECO:0000313" key="3">
    <source>
        <dbReference type="Proteomes" id="UP000245942"/>
    </source>
</evidence>
<dbReference type="GO" id="GO:0016651">
    <property type="term" value="F:oxidoreductase activity, acting on NAD(P)H"/>
    <property type="evidence" value="ECO:0007669"/>
    <property type="project" value="InterPro"/>
</dbReference>
<dbReference type="PANTHER" id="PTHR45348">
    <property type="entry name" value="HYPOTHETICAL OXIDOREDUCTASE (EUROFUNG)"/>
    <property type="match status" value="1"/>
</dbReference>
<dbReference type="RefSeq" id="XP_025345080.1">
    <property type="nucleotide sequence ID" value="XM_025493415.1"/>
</dbReference>
<dbReference type="STRING" id="1684307.A0A316TXQ3"/>
<organism evidence="2 3">
    <name type="scientific">Pseudomicrostroma glucosiphilum</name>
    <dbReference type="NCBI Taxonomy" id="1684307"/>
    <lineage>
        <taxon>Eukaryota</taxon>
        <taxon>Fungi</taxon>
        <taxon>Dikarya</taxon>
        <taxon>Basidiomycota</taxon>
        <taxon>Ustilaginomycotina</taxon>
        <taxon>Exobasidiomycetes</taxon>
        <taxon>Microstromatales</taxon>
        <taxon>Microstromatales incertae sedis</taxon>
        <taxon>Pseudomicrostroma</taxon>
    </lineage>
</organism>
<feature type="domain" description="Enoyl reductase (ER)" evidence="1">
    <location>
        <begin position="21"/>
        <end position="361"/>
    </location>
</feature>
<dbReference type="Gene3D" id="3.40.50.720">
    <property type="entry name" value="NAD(P)-binding Rossmann-like Domain"/>
    <property type="match status" value="1"/>
</dbReference>
<dbReference type="AlphaFoldDB" id="A0A316TXQ3"/>
<dbReference type="GeneID" id="37015149"/>
<dbReference type="InterPro" id="IPR047122">
    <property type="entry name" value="Trans-enoyl_RdTase-like"/>
</dbReference>
<dbReference type="SUPFAM" id="SSF50129">
    <property type="entry name" value="GroES-like"/>
    <property type="match status" value="1"/>
</dbReference>
<dbReference type="SMART" id="SM00829">
    <property type="entry name" value="PKS_ER"/>
    <property type="match status" value="1"/>
</dbReference>
<dbReference type="InterPro" id="IPR013154">
    <property type="entry name" value="ADH-like_N"/>
</dbReference>
<evidence type="ECO:0000313" key="2">
    <source>
        <dbReference type="EMBL" id="PWN17920.1"/>
    </source>
</evidence>
<keyword evidence="3" id="KW-1185">Reference proteome</keyword>
<dbReference type="SUPFAM" id="SSF51735">
    <property type="entry name" value="NAD(P)-binding Rossmann-fold domains"/>
    <property type="match status" value="1"/>
</dbReference>